<keyword evidence="2" id="KW-1133">Transmembrane helix</keyword>
<feature type="region of interest" description="Disordered" evidence="1">
    <location>
        <begin position="121"/>
        <end position="166"/>
    </location>
</feature>
<evidence type="ECO:0000256" key="1">
    <source>
        <dbReference type="SAM" id="MobiDB-lite"/>
    </source>
</evidence>
<dbReference type="AlphaFoldDB" id="A0A1H6ALI2"/>
<dbReference type="OrthoDB" id="1095452at2"/>
<dbReference type="Proteomes" id="UP000236737">
    <property type="component" value="Unassembled WGS sequence"/>
</dbReference>
<sequence length="273" mass="30301">MSKLSIYETSWIDLVFQYKNKEYGAYQLRKESTKTSLFAFFMGILLLTSVLSIPIILNYFNPENRITLPDLTNTIVNVTDVIPNQLQETEKPIFPEVKTKNTEAPIQSDQLVNPEIVQAQQANQDKATNTDNATVTNTTTEETPAIGVNPTSSNGQGTTTDNPVDPRNTIVASVALDKLPEFPGGINKFYTYVGNNFEKREIDGGNTIRVDVSFVIEKDGSMTDIQVKRDPGYGLGKEAIRVLKSLKTKWSPGMIGSKPVRTAYNLPITVQMD</sequence>
<dbReference type="InterPro" id="IPR051045">
    <property type="entry name" value="TonB-dependent_transducer"/>
</dbReference>
<evidence type="ECO:0000256" key="2">
    <source>
        <dbReference type="SAM" id="Phobius"/>
    </source>
</evidence>
<feature type="compositionally biased region" description="Low complexity" evidence="1">
    <location>
        <begin position="127"/>
        <end position="143"/>
    </location>
</feature>
<dbReference type="GO" id="GO:0055085">
    <property type="term" value="P:transmembrane transport"/>
    <property type="evidence" value="ECO:0007669"/>
    <property type="project" value="InterPro"/>
</dbReference>
<dbReference type="GO" id="GO:0098797">
    <property type="term" value="C:plasma membrane protein complex"/>
    <property type="evidence" value="ECO:0007669"/>
    <property type="project" value="TreeGrafter"/>
</dbReference>
<dbReference type="EMBL" id="FNVP01000017">
    <property type="protein sequence ID" value="SEG48895.1"/>
    <property type="molecule type" value="Genomic_DNA"/>
</dbReference>
<evidence type="ECO:0000313" key="4">
    <source>
        <dbReference type="EMBL" id="SEG48895.1"/>
    </source>
</evidence>
<name>A0A1H6ALI2_9FLAO</name>
<keyword evidence="2" id="KW-0812">Transmembrane</keyword>
<reference evidence="5" key="1">
    <citation type="submission" date="2016-10" db="EMBL/GenBank/DDBJ databases">
        <authorList>
            <person name="Varghese N."/>
            <person name="Submissions S."/>
        </authorList>
    </citation>
    <scope>NUCLEOTIDE SEQUENCE [LARGE SCALE GENOMIC DNA]</scope>
    <source>
        <strain evidence="5">CGMCC 1.9230</strain>
    </source>
</reference>
<dbReference type="RefSeq" id="WP_104000900.1">
    <property type="nucleotide sequence ID" value="NZ_FNVP01000017.1"/>
</dbReference>
<keyword evidence="2" id="KW-0472">Membrane</keyword>
<organism evidence="4 5">
    <name type="scientific">Flavobacterium urumqiense</name>
    <dbReference type="NCBI Taxonomy" id="935224"/>
    <lineage>
        <taxon>Bacteria</taxon>
        <taxon>Pseudomonadati</taxon>
        <taxon>Bacteroidota</taxon>
        <taxon>Flavobacteriia</taxon>
        <taxon>Flavobacteriales</taxon>
        <taxon>Flavobacteriaceae</taxon>
        <taxon>Flavobacterium</taxon>
    </lineage>
</organism>
<feature type="compositionally biased region" description="Polar residues" evidence="1">
    <location>
        <begin position="149"/>
        <end position="162"/>
    </location>
</feature>
<evidence type="ECO:0000313" key="5">
    <source>
        <dbReference type="Proteomes" id="UP000236737"/>
    </source>
</evidence>
<gene>
    <name evidence="4" type="ORF">SAMN04488130_11714</name>
</gene>
<dbReference type="GO" id="GO:0031992">
    <property type="term" value="F:energy transducer activity"/>
    <property type="evidence" value="ECO:0007669"/>
    <property type="project" value="TreeGrafter"/>
</dbReference>
<accession>A0A1H6ALI2</accession>
<dbReference type="PANTHER" id="PTHR33446:SF2">
    <property type="entry name" value="PROTEIN TONB"/>
    <property type="match status" value="1"/>
</dbReference>
<dbReference type="SUPFAM" id="SSF74653">
    <property type="entry name" value="TolA/TonB C-terminal domain"/>
    <property type="match status" value="1"/>
</dbReference>
<keyword evidence="5" id="KW-1185">Reference proteome</keyword>
<dbReference type="Gene3D" id="3.30.1150.10">
    <property type="match status" value="1"/>
</dbReference>
<evidence type="ECO:0000259" key="3">
    <source>
        <dbReference type="Pfam" id="PF03544"/>
    </source>
</evidence>
<dbReference type="PANTHER" id="PTHR33446">
    <property type="entry name" value="PROTEIN TONB-RELATED"/>
    <property type="match status" value="1"/>
</dbReference>
<feature type="transmembrane region" description="Helical" evidence="2">
    <location>
        <begin position="37"/>
        <end position="60"/>
    </location>
</feature>
<feature type="domain" description="TonB C-terminal" evidence="3">
    <location>
        <begin position="209"/>
        <end position="268"/>
    </location>
</feature>
<protein>
    <submittedName>
        <fullName evidence="4">Protein TonB</fullName>
    </submittedName>
</protein>
<proteinExistence type="predicted"/>
<dbReference type="InterPro" id="IPR037682">
    <property type="entry name" value="TonB_C"/>
</dbReference>
<dbReference type="Pfam" id="PF03544">
    <property type="entry name" value="TonB_C"/>
    <property type="match status" value="1"/>
</dbReference>